<protein>
    <submittedName>
        <fullName evidence="6">Helix-turn-helix domain-containing protein</fullName>
    </submittedName>
</protein>
<comment type="caution">
    <text evidence="6">The sequence shown here is derived from an EMBL/GenBank/DDBJ whole genome shotgun (WGS) entry which is preliminary data.</text>
</comment>
<evidence type="ECO:0000259" key="5">
    <source>
        <dbReference type="PROSITE" id="PS01124"/>
    </source>
</evidence>
<feature type="transmembrane region" description="Helical" evidence="4">
    <location>
        <begin position="74"/>
        <end position="95"/>
    </location>
</feature>
<keyword evidence="4" id="KW-1133">Transmembrane helix</keyword>
<feature type="transmembrane region" description="Helical" evidence="4">
    <location>
        <begin position="12"/>
        <end position="33"/>
    </location>
</feature>
<name>A0ABW3UCU6_9GAMM</name>
<keyword evidence="3" id="KW-0804">Transcription</keyword>
<keyword evidence="2" id="KW-0238">DNA-binding</keyword>
<feature type="transmembrane region" description="Helical" evidence="4">
    <location>
        <begin position="192"/>
        <end position="217"/>
    </location>
</feature>
<dbReference type="SMART" id="SM00342">
    <property type="entry name" value="HTH_ARAC"/>
    <property type="match status" value="1"/>
</dbReference>
<feature type="transmembrane region" description="Helical" evidence="4">
    <location>
        <begin position="152"/>
        <end position="172"/>
    </location>
</feature>
<dbReference type="InterPro" id="IPR018062">
    <property type="entry name" value="HTH_AraC-typ_CS"/>
</dbReference>
<dbReference type="PANTHER" id="PTHR43280:SF29">
    <property type="entry name" value="ARAC-FAMILY TRANSCRIPTIONAL REGULATOR"/>
    <property type="match status" value="1"/>
</dbReference>
<dbReference type="RefSeq" id="WP_230437454.1">
    <property type="nucleotide sequence ID" value="NZ_CP087715.1"/>
</dbReference>
<accession>A0ABW3UCU6</accession>
<keyword evidence="4" id="KW-0472">Membrane</keyword>
<keyword evidence="7" id="KW-1185">Reference proteome</keyword>
<evidence type="ECO:0000313" key="6">
    <source>
        <dbReference type="EMBL" id="MFD1217421.1"/>
    </source>
</evidence>
<dbReference type="Gene3D" id="1.10.10.60">
    <property type="entry name" value="Homeodomain-like"/>
    <property type="match status" value="2"/>
</dbReference>
<keyword evidence="1" id="KW-0805">Transcription regulation</keyword>
<feature type="transmembrane region" description="Helical" evidence="4">
    <location>
        <begin position="232"/>
        <end position="255"/>
    </location>
</feature>
<dbReference type="PROSITE" id="PS00041">
    <property type="entry name" value="HTH_ARAC_FAMILY_1"/>
    <property type="match status" value="1"/>
</dbReference>
<dbReference type="Pfam" id="PF12833">
    <property type="entry name" value="HTH_18"/>
    <property type="match status" value="1"/>
</dbReference>
<gene>
    <name evidence="6" type="ORF">ACFQ2X_12480</name>
</gene>
<sequence>MNGIVFNFHDVVLLFIAGECGLLAILFLACRGINPRAHTLLAMFLIFNMLVAVDTLMYWGEAFRYWVFHLSPDLFFLFGFAYFLQGPALYFYVRLMTSRNFSFRRTHILHLLPAIAAQLYLYFAYHRHPEDIQGELVLSLKIFNFTSGYHDIFLTTQKSIVVAYGIACFFTISRGCDLFKRQRSKNRGTLLVWLYLLVGGFLLVWFWGLITHIFGIYRPSGASDMMGVTGNYMTVVLTNVLVFYSLLSSGVFGGLRQYMNAAQTEDPAPVDPRLEERVCAAMESGKLFLNPRLTVEEFAGHVNLPPRQVSSAIKRRYGCNFLEYVNSYRVEEAKIGLADPANRDESVLDIASKSGFNSKATFNRFFKKFAGVTPTEYRRRCLSGLLD</sequence>
<dbReference type="Proteomes" id="UP001597264">
    <property type="component" value="Unassembled WGS sequence"/>
</dbReference>
<evidence type="ECO:0000256" key="2">
    <source>
        <dbReference type="ARBA" id="ARBA00023125"/>
    </source>
</evidence>
<reference evidence="7" key="1">
    <citation type="journal article" date="2019" name="Int. J. Syst. Evol. Microbiol.">
        <title>The Global Catalogue of Microorganisms (GCM) 10K type strain sequencing project: providing services to taxonomists for standard genome sequencing and annotation.</title>
        <authorList>
            <consortium name="The Broad Institute Genomics Platform"/>
            <consortium name="The Broad Institute Genome Sequencing Center for Infectious Disease"/>
            <person name="Wu L."/>
            <person name="Ma J."/>
        </authorList>
    </citation>
    <scope>NUCLEOTIDE SEQUENCE [LARGE SCALE GENOMIC DNA]</scope>
    <source>
        <strain evidence="7">CCUG 54356</strain>
    </source>
</reference>
<organism evidence="6 7">
    <name type="scientific">Microbulbifer celer</name>
    <dbReference type="NCBI Taxonomy" id="435905"/>
    <lineage>
        <taxon>Bacteria</taxon>
        <taxon>Pseudomonadati</taxon>
        <taxon>Pseudomonadota</taxon>
        <taxon>Gammaproteobacteria</taxon>
        <taxon>Cellvibrionales</taxon>
        <taxon>Microbulbiferaceae</taxon>
        <taxon>Microbulbifer</taxon>
    </lineage>
</organism>
<evidence type="ECO:0000313" key="7">
    <source>
        <dbReference type="Proteomes" id="UP001597264"/>
    </source>
</evidence>
<dbReference type="PRINTS" id="PR00032">
    <property type="entry name" value="HTHARAC"/>
</dbReference>
<dbReference type="InterPro" id="IPR018060">
    <property type="entry name" value="HTH_AraC"/>
</dbReference>
<evidence type="ECO:0000256" key="3">
    <source>
        <dbReference type="ARBA" id="ARBA00023163"/>
    </source>
</evidence>
<proteinExistence type="predicted"/>
<dbReference type="EMBL" id="JBHTLR010000014">
    <property type="protein sequence ID" value="MFD1217421.1"/>
    <property type="molecule type" value="Genomic_DNA"/>
</dbReference>
<keyword evidence="4" id="KW-0812">Transmembrane</keyword>
<dbReference type="PROSITE" id="PS01124">
    <property type="entry name" value="HTH_ARAC_FAMILY_2"/>
    <property type="match status" value="1"/>
</dbReference>
<dbReference type="PANTHER" id="PTHR43280">
    <property type="entry name" value="ARAC-FAMILY TRANSCRIPTIONAL REGULATOR"/>
    <property type="match status" value="1"/>
</dbReference>
<feature type="domain" description="HTH araC/xylS-type" evidence="5">
    <location>
        <begin position="276"/>
        <end position="380"/>
    </location>
</feature>
<dbReference type="InterPro" id="IPR009057">
    <property type="entry name" value="Homeodomain-like_sf"/>
</dbReference>
<evidence type="ECO:0000256" key="1">
    <source>
        <dbReference type="ARBA" id="ARBA00023015"/>
    </source>
</evidence>
<evidence type="ECO:0000256" key="4">
    <source>
        <dbReference type="SAM" id="Phobius"/>
    </source>
</evidence>
<dbReference type="InterPro" id="IPR020449">
    <property type="entry name" value="Tscrpt_reg_AraC-type_HTH"/>
</dbReference>
<feature type="transmembrane region" description="Helical" evidence="4">
    <location>
        <begin position="40"/>
        <end position="59"/>
    </location>
</feature>
<feature type="transmembrane region" description="Helical" evidence="4">
    <location>
        <begin position="107"/>
        <end position="125"/>
    </location>
</feature>
<dbReference type="SUPFAM" id="SSF46689">
    <property type="entry name" value="Homeodomain-like"/>
    <property type="match status" value="1"/>
</dbReference>